<sequence length="169" mass="19177">MFFRFLVLIHACTAFLLQCPYPAQWSIRARGLCPNPSKYSCLKNDLINGYSENCTLSDFLAPGRKGVLRGGLDADICSQERYHPWPIKYYTNFSTNCIFIKSVCHEEGQVVYDKGNRSSDVTCRCDYTRGYAFIGKPRNPCFCVPSEEDCSCYLKTCVESKYMLSSGNS</sequence>
<proteinExistence type="predicted"/>
<protein>
    <submittedName>
        <fullName evidence="1">Uncharacterized protein</fullName>
    </submittedName>
</protein>
<dbReference type="Proteomes" id="UP000683360">
    <property type="component" value="Unassembled WGS sequence"/>
</dbReference>
<comment type="caution">
    <text evidence="1">The sequence shown here is derived from an EMBL/GenBank/DDBJ whole genome shotgun (WGS) entry which is preliminary data.</text>
</comment>
<keyword evidence="2" id="KW-1185">Reference proteome</keyword>
<evidence type="ECO:0000313" key="1">
    <source>
        <dbReference type="EMBL" id="CAG2189840.1"/>
    </source>
</evidence>
<accession>A0A8S3Q6L9</accession>
<gene>
    <name evidence="1" type="ORF">MEDL_5147</name>
</gene>
<evidence type="ECO:0000313" key="2">
    <source>
        <dbReference type="Proteomes" id="UP000683360"/>
    </source>
</evidence>
<dbReference type="AlphaFoldDB" id="A0A8S3Q6L9"/>
<dbReference type="EMBL" id="CAJPWZ010000305">
    <property type="protein sequence ID" value="CAG2189840.1"/>
    <property type="molecule type" value="Genomic_DNA"/>
</dbReference>
<dbReference type="OrthoDB" id="6125916at2759"/>
<name>A0A8S3Q6L9_MYTED</name>
<reference evidence="1" key="1">
    <citation type="submission" date="2021-03" db="EMBL/GenBank/DDBJ databases">
        <authorList>
            <person name="Bekaert M."/>
        </authorList>
    </citation>
    <scope>NUCLEOTIDE SEQUENCE</scope>
</reference>
<organism evidence="1 2">
    <name type="scientific">Mytilus edulis</name>
    <name type="common">Blue mussel</name>
    <dbReference type="NCBI Taxonomy" id="6550"/>
    <lineage>
        <taxon>Eukaryota</taxon>
        <taxon>Metazoa</taxon>
        <taxon>Spiralia</taxon>
        <taxon>Lophotrochozoa</taxon>
        <taxon>Mollusca</taxon>
        <taxon>Bivalvia</taxon>
        <taxon>Autobranchia</taxon>
        <taxon>Pteriomorphia</taxon>
        <taxon>Mytilida</taxon>
        <taxon>Mytiloidea</taxon>
        <taxon>Mytilidae</taxon>
        <taxon>Mytilinae</taxon>
        <taxon>Mytilus</taxon>
    </lineage>
</organism>